<dbReference type="SMR" id="Q8L5M3"/>
<evidence type="ECO:0000313" key="10">
    <source>
        <dbReference type="EMBL" id="AAM89505.1"/>
    </source>
</evidence>
<dbReference type="InterPro" id="IPR016138">
    <property type="entry name" value="Ribosome_inactivat_prot_sub1"/>
</dbReference>
<evidence type="ECO:0000256" key="1">
    <source>
        <dbReference type="ARBA" id="ARBA00000237"/>
    </source>
</evidence>
<evidence type="ECO:0000256" key="8">
    <source>
        <dbReference type="RuleBase" id="RU004915"/>
    </source>
</evidence>
<feature type="chain" id="PRO_5004312428" description="rRNA N-glycosylase" evidence="9">
    <location>
        <begin position="23"/>
        <end position="294"/>
    </location>
</feature>
<proteinExistence type="evidence at transcript level"/>
<dbReference type="EMBL" id="AF289117">
    <property type="protein sequence ID" value="AAM89505.1"/>
    <property type="molecule type" value="mRNA"/>
</dbReference>
<keyword evidence="10" id="KW-0326">Glycosidase</keyword>
<dbReference type="PANTHER" id="PTHR33453">
    <property type="match status" value="1"/>
</dbReference>
<dbReference type="Gene3D" id="3.40.420.10">
    <property type="entry name" value="Ricin (A subunit), domain 1"/>
    <property type="match status" value="1"/>
</dbReference>
<dbReference type="GO" id="GO:0090729">
    <property type="term" value="F:toxin activity"/>
    <property type="evidence" value="ECO:0007669"/>
    <property type="project" value="UniProtKB-KW"/>
</dbReference>
<comment type="similarity">
    <text evidence="2">Belongs to the ribosome-inactivating protein family. Type 1 RIP subfamily.</text>
</comment>
<dbReference type="GO" id="GO:0030598">
    <property type="term" value="F:rRNA N-glycosylase activity"/>
    <property type="evidence" value="ECO:0007669"/>
    <property type="project" value="UniProtKB-EC"/>
</dbReference>
<keyword evidence="5 8" id="KW-0378">Hydrolase</keyword>
<keyword evidence="4 8" id="KW-0800">Toxin</keyword>
<keyword evidence="7 8" id="KW-0652">Protein synthesis inhibitor</keyword>
<reference evidence="10" key="1">
    <citation type="journal article" date="2003" name="Int. J. Biochem. Cell Biol.">
        <title>Musarmins: three single-chain ribosome-inactivating protein isoforms from bulbs of Muscari armeniacum L. and Miller.</title>
        <authorList>
            <person name="Arias F.J."/>
            <person name="Antolin P."/>
            <person name="de Torre C."/>
            <person name="Barriuso B."/>
            <person name="Iglesias R."/>
            <person name="Rojo M.A."/>
            <person name="Ferreras J.M."/>
            <person name="Benvenuto E."/>
            <person name="Mendez E."/>
            <person name="Girbes T."/>
        </authorList>
    </citation>
    <scope>NUCLEOTIDE SEQUENCE</scope>
    <source>
        <tissue evidence="10">Bulb</tissue>
    </source>
</reference>
<evidence type="ECO:0000256" key="5">
    <source>
        <dbReference type="ARBA" id="ARBA00022801"/>
    </source>
</evidence>
<dbReference type="PRINTS" id="PR00396">
    <property type="entry name" value="SHIGARICIN"/>
</dbReference>
<evidence type="ECO:0000256" key="2">
    <source>
        <dbReference type="ARBA" id="ARBA00008544"/>
    </source>
</evidence>
<dbReference type="EC" id="3.2.2.22" evidence="3 8"/>
<comment type="catalytic activity">
    <reaction evidence="1 8">
        <text>Endohydrolysis of the N-glycosidic bond at one specific adenosine on the 28S rRNA.</text>
        <dbReference type="EC" id="3.2.2.22"/>
    </reaction>
</comment>
<keyword evidence="9" id="KW-0732">Signal</keyword>
<evidence type="ECO:0000256" key="6">
    <source>
        <dbReference type="ARBA" id="ARBA00022821"/>
    </source>
</evidence>
<dbReference type="Gene3D" id="4.10.470.10">
    <property type="entry name" value="Ricin (A Subunit), domain 2"/>
    <property type="match status" value="1"/>
</dbReference>
<evidence type="ECO:0000256" key="9">
    <source>
        <dbReference type="SAM" id="SignalP"/>
    </source>
</evidence>
<dbReference type="GO" id="GO:0006952">
    <property type="term" value="P:defense response"/>
    <property type="evidence" value="ECO:0007669"/>
    <property type="project" value="UniProtKB-KW"/>
</dbReference>
<dbReference type="GO" id="GO:0017148">
    <property type="term" value="P:negative regulation of translation"/>
    <property type="evidence" value="ECO:0007669"/>
    <property type="project" value="UniProtKB-KW"/>
</dbReference>
<evidence type="ECO:0000256" key="4">
    <source>
        <dbReference type="ARBA" id="ARBA00022656"/>
    </source>
</evidence>
<organism evidence="10">
    <name type="scientific">Muscari armeniacum</name>
    <name type="common">Grape hyacinth</name>
    <dbReference type="NCBI Taxonomy" id="156613"/>
    <lineage>
        <taxon>Eukaryota</taxon>
        <taxon>Viridiplantae</taxon>
        <taxon>Streptophyta</taxon>
        <taxon>Embryophyta</taxon>
        <taxon>Tracheophyta</taxon>
        <taxon>Spermatophyta</taxon>
        <taxon>Magnoliopsida</taxon>
        <taxon>Liliopsida</taxon>
        <taxon>Asparagales</taxon>
        <taxon>Hyacinthaceae</taxon>
        <taxon>Hyacinthoideae</taxon>
        <taxon>Hyacintheae</taxon>
        <taxon>Muscari</taxon>
    </lineage>
</organism>
<dbReference type="Pfam" id="PF00161">
    <property type="entry name" value="RIP"/>
    <property type="match status" value="1"/>
</dbReference>
<dbReference type="PANTHER" id="PTHR33453:SF9">
    <property type="entry name" value="ALBUMIN B-32"/>
    <property type="match status" value="1"/>
</dbReference>
<gene>
    <name evidence="10" type="primary">MUS-2</name>
</gene>
<sequence length="294" mass="32973">MAANTSMHRLMIFMLLIAAAAGQNFITVQFTETLNTVTLNRATYNATITRLRNRLAQTYVPSVPNLPVLPVYNQIQPPQGFDIVLIGDLGHTTTLRFRRDNLYLVGYNQSNTWLEFGRAGDPQFIRGSQFLGFTGSYIELERLGGSVTGMEIDQARLITVVQQLARPSTNAVRARALVVVIQMFSEATRFISVSDYFASNLATPNTKLPAWMMEDLQKNWAHISQEVLRWGVRPSYNIQISNINGRPITTVAQLRPYLGILYQATADPFSTGLYEEMKIGLEFAARRFGPVMVA</sequence>
<evidence type="ECO:0000256" key="7">
    <source>
        <dbReference type="ARBA" id="ARBA00023193"/>
    </source>
</evidence>
<dbReference type="SUPFAM" id="SSF56371">
    <property type="entry name" value="Ribosome inactivating proteins (RIP)"/>
    <property type="match status" value="1"/>
</dbReference>
<accession>Q8L5M3</accession>
<dbReference type="AlphaFoldDB" id="Q8L5M3"/>
<dbReference type="InterPro" id="IPR001574">
    <property type="entry name" value="Ribosome_inactivat_prot"/>
</dbReference>
<name>Q8L5M3_MUSAR</name>
<protein>
    <recommendedName>
        <fullName evidence="3 8">rRNA N-glycosylase</fullName>
        <ecNumber evidence="3 8">3.2.2.22</ecNumber>
    </recommendedName>
</protein>
<dbReference type="InterPro" id="IPR016139">
    <property type="entry name" value="Ribosome_inactivat_prot_sub2"/>
</dbReference>
<dbReference type="InterPro" id="IPR036041">
    <property type="entry name" value="Ribosome-inact_prot_sf"/>
</dbReference>
<evidence type="ECO:0000256" key="3">
    <source>
        <dbReference type="ARBA" id="ARBA00012001"/>
    </source>
</evidence>
<dbReference type="InterPro" id="IPR017989">
    <property type="entry name" value="Ribosome_inactivat_1/2"/>
</dbReference>
<feature type="signal peptide" evidence="9">
    <location>
        <begin position="1"/>
        <end position="22"/>
    </location>
</feature>
<keyword evidence="6 8" id="KW-0611">Plant defense</keyword>